<dbReference type="SUPFAM" id="SSF56281">
    <property type="entry name" value="Metallo-hydrolase/oxidoreductase"/>
    <property type="match status" value="1"/>
</dbReference>
<dbReference type="GO" id="GO:0006749">
    <property type="term" value="P:glutathione metabolic process"/>
    <property type="evidence" value="ECO:0007669"/>
    <property type="project" value="TreeGrafter"/>
</dbReference>
<organism evidence="1 2">
    <name type="scientific">Papiliotrema laurentii</name>
    <name type="common">Cryptococcus laurentii</name>
    <dbReference type="NCBI Taxonomy" id="5418"/>
    <lineage>
        <taxon>Eukaryota</taxon>
        <taxon>Fungi</taxon>
        <taxon>Dikarya</taxon>
        <taxon>Basidiomycota</taxon>
        <taxon>Agaricomycotina</taxon>
        <taxon>Tremellomycetes</taxon>
        <taxon>Tremellales</taxon>
        <taxon>Rhynchogastremaceae</taxon>
        <taxon>Papiliotrema</taxon>
    </lineage>
</organism>
<dbReference type="AlphaFoldDB" id="A0AAD9CUK6"/>
<keyword evidence="2" id="KW-1185">Reference proteome</keyword>
<sequence>EDFAESFDELPRDGKEFHLGSLQCEIIDLRGYTPKSIGVLVGDNFIGGDNLVMPDVGTAPVDVPGGSASALYSFVRKIMTLPRHYRRLQSFFIAWAIILTMAGHDYPNKRDSSSVTTVKERNETNKHVGGETSMASVESMRVKPGAELGTPRLLHASLQMNLRRRRDASADAKSPRCVRVPIAMDAKLP</sequence>
<dbReference type="InterPro" id="IPR051682">
    <property type="entry name" value="Mito_Persulfide_Diox"/>
</dbReference>
<gene>
    <name evidence="1" type="ORF">DB88DRAFT_444503</name>
</gene>
<comment type="caution">
    <text evidence="1">The sequence shown here is derived from an EMBL/GenBank/DDBJ whole genome shotgun (WGS) entry which is preliminary data.</text>
</comment>
<dbReference type="GO" id="GO:0050313">
    <property type="term" value="F:sulfur dioxygenase activity"/>
    <property type="evidence" value="ECO:0007669"/>
    <property type="project" value="TreeGrafter"/>
</dbReference>
<proteinExistence type="predicted"/>
<dbReference type="PANTHER" id="PTHR43084">
    <property type="entry name" value="PERSULFIDE DIOXYGENASE ETHE1"/>
    <property type="match status" value="1"/>
</dbReference>
<dbReference type="GO" id="GO:0070813">
    <property type="term" value="P:hydrogen sulfide metabolic process"/>
    <property type="evidence" value="ECO:0007669"/>
    <property type="project" value="TreeGrafter"/>
</dbReference>
<dbReference type="PANTHER" id="PTHR43084:SF1">
    <property type="entry name" value="PERSULFIDE DIOXYGENASE ETHE1, MITOCHONDRIAL"/>
    <property type="match status" value="1"/>
</dbReference>
<dbReference type="Proteomes" id="UP001182556">
    <property type="component" value="Unassembled WGS sequence"/>
</dbReference>
<accession>A0AAD9CUK6</accession>
<feature type="non-terminal residue" evidence="1">
    <location>
        <position position="189"/>
    </location>
</feature>
<dbReference type="InterPro" id="IPR036866">
    <property type="entry name" value="RibonucZ/Hydroxyglut_hydro"/>
</dbReference>
<name>A0AAD9CUK6_PAPLA</name>
<evidence type="ECO:0000313" key="2">
    <source>
        <dbReference type="Proteomes" id="UP001182556"/>
    </source>
</evidence>
<protein>
    <submittedName>
        <fullName evidence="1">Uncharacterized protein</fullName>
    </submittedName>
</protein>
<reference evidence="1" key="1">
    <citation type="submission" date="2023-02" db="EMBL/GenBank/DDBJ databases">
        <title>Identification and recombinant expression of a fungal hydrolase from Papiliotrema laurentii that hydrolyzes apple cutin and clears colloidal polyester polyurethane.</title>
        <authorList>
            <consortium name="DOE Joint Genome Institute"/>
            <person name="Roman V.A."/>
            <person name="Bojanowski C."/>
            <person name="Crable B.R."/>
            <person name="Wagner D.N."/>
            <person name="Hung C.S."/>
            <person name="Nadeau L.J."/>
            <person name="Schratz L."/>
            <person name="Haridas S."/>
            <person name="Pangilinan J."/>
            <person name="Lipzen A."/>
            <person name="Na H."/>
            <person name="Yan M."/>
            <person name="Ng V."/>
            <person name="Grigoriev I.V."/>
            <person name="Spatafora J.W."/>
            <person name="Barlow D."/>
            <person name="Biffinger J."/>
            <person name="Kelley-Loughnane N."/>
            <person name="Varaljay V.A."/>
            <person name="Crookes-Goodson W.J."/>
        </authorList>
    </citation>
    <scope>NUCLEOTIDE SEQUENCE</scope>
    <source>
        <strain evidence="1">5307AH</strain>
    </source>
</reference>
<dbReference type="EMBL" id="JAODAN010000014">
    <property type="protein sequence ID" value="KAK1920673.1"/>
    <property type="molecule type" value="Genomic_DNA"/>
</dbReference>
<dbReference type="Gene3D" id="3.60.15.10">
    <property type="entry name" value="Ribonuclease Z/Hydroxyacylglutathione hydrolase-like"/>
    <property type="match status" value="1"/>
</dbReference>
<evidence type="ECO:0000313" key="1">
    <source>
        <dbReference type="EMBL" id="KAK1920673.1"/>
    </source>
</evidence>